<dbReference type="Gene3D" id="3.30.1540.10">
    <property type="entry name" value="formyl-coa transferase, domain 3"/>
    <property type="match status" value="1"/>
</dbReference>
<dbReference type="Proteomes" id="UP001501598">
    <property type="component" value="Unassembled WGS sequence"/>
</dbReference>
<sequence length="401" mass="43361">MPDPDPPIHRLEEQPPVNDVVLPLEGVRVVEVAQVLAAPYVASLLGDLGADVVKVERPEGDLIRPTDALLRAGGSAYFASANRNKRYLTVDLKDPVDRRRLNREIAECDVLVTNGRPGAVHRAGLDYEAVRALRPDVVYCLVTAFGESGPRCEEPGMDLTAQALAGLMGTTGEPDGPPAKTSSPVGDYSAALFAVQGVLAALYRRTRTGQGAKVGVNLLDASLAMLGNYVPQVSVTGVDLARVGSGHQQLVPYQAFPDAHGEYFVVACLTQKFWELLCTAIDRPEWRRDTRFLTNTDRRNHRALLVGELTALFATRPRAEWIALLGARGVPTCEVNSLTQALEDPQVRHNGIVVQTPPDDVHGVYRFIGNPLLLDDERLPVRSTAQPLAPLPRSALQTGAG</sequence>
<dbReference type="InterPro" id="IPR044855">
    <property type="entry name" value="CoA-Trfase_III_dom3_sf"/>
</dbReference>
<dbReference type="SUPFAM" id="SSF89796">
    <property type="entry name" value="CoA-transferase family III (CaiB/BaiF)"/>
    <property type="match status" value="1"/>
</dbReference>
<dbReference type="PANTHER" id="PTHR48207:SF3">
    <property type="entry name" value="SUCCINATE--HYDROXYMETHYLGLUTARATE COA-TRANSFERASE"/>
    <property type="match status" value="1"/>
</dbReference>
<accession>A0ABP8RE43</accession>
<dbReference type="InterPro" id="IPR003673">
    <property type="entry name" value="CoA-Trfase_fam_III"/>
</dbReference>
<protein>
    <submittedName>
        <fullName evidence="2">CoA transferase</fullName>
    </submittedName>
</protein>
<dbReference type="InterPro" id="IPR023606">
    <property type="entry name" value="CoA-Trfase_III_dom_1_sf"/>
</dbReference>
<evidence type="ECO:0000313" key="2">
    <source>
        <dbReference type="EMBL" id="GAA4536696.1"/>
    </source>
</evidence>
<dbReference type="GO" id="GO:0016740">
    <property type="term" value="F:transferase activity"/>
    <property type="evidence" value="ECO:0007669"/>
    <property type="project" value="UniProtKB-KW"/>
</dbReference>
<comment type="caution">
    <text evidence="2">The sequence shown here is derived from an EMBL/GenBank/DDBJ whole genome shotgun (WGS) entry which is preliminary data.</text>
</comment>
<name>A0ABP8RE43_9PSEU</name>
<dbReference type="PANTHER" id="PTHR48207">
    <property type="entry name" value="SUCCINATE--HYDROXYMETHYLGLUTARATE COA-TRANSFERASE"/>
    <property type="match status" value="1"/>
</dbReference>
<reference evidence="3" key="1">
    <citation type="journal article" date="2019" name="Int. J. Syst. Evol. Microbiol.">
        <title>The Global Catalogue of Microorganisms (GCM) 10K type strain sequencing project: providing services to taxonomists for standard genome sequencing and annotation.</title>
        <authorList>
            <consortium name="The Broad Institute Genomics Platform"/>
            <consortium name="The Broad Institute Genome Sequencing Center for Infectious Disease"/>
            <person name="Wu L."/>
            <person name="Ma J."/>
        </authorList>
    </citation>
    <scope>NUCLEOTIDE SEQUENCE [LARGE SCALE GENOMIC DNA]</scope>
    <source>
        <strain evidence="3">JCM 17906</strain>
    </source>
</reference>
<evidence type="ECO:0000256" key="1">
    <source>
        <dbReference type="ARBA" id="ARBA00022679"/>
    </source>
</evidence>
<evidence type="ECO:0000313" key="3">
    <source>
        <dbReference type="Proteomes" id="UP001501598"/>
    </source>
</evidence>
<keyword evidence="1 2" id="KW-0808">Transferase</keyword>
<proteinExistence type="predicted"/>
<dbReference type="Gene3D" id="3.40.50.10540">
    <property type="entry name" value="Crotonobetainyl-coa:carnitine coa-transferase, domain 1"/>
    <property type="match status" value="1"/>
</dbReference>
<dbReference type="EMBL" id="BAABGT010000005">
    <property type="protein sequence ID" value="GAA4536696.1"/>
    <property type="molecule type" value="Genomic_DNA"/>
</dbReference>
<organism evidence="2 3">
    <name type="scientific">Pseudonocardia xishanensis</name>
    <dbReference type="NCBI Taxonomy" id="630995"/>
    <lineage>
        <taxon>Bacteria</taxon>
        <taxon>Bacillati</taxon>
        <taxon>Actinomycetota</taxon>
        <taxon>Actinomycetes</taxon>
        <taxon>Pseudonocardiales</taxon>
        <taxon>Pseudonocardiaceae</taxon>
        <taxon>Pseudonocardia</taxon>
    </lineage>
</organism>
<dbReference type="InterPro" id="IPR050483">
    <property type="entry name" value="CoA-transferase_III_domain"/>
</dbReference>
<gene>
    <name evidence="2" type="ORF">GCM10023175_03970</name>
</gene>
<keyword evidence="3" id="KW-1185">Reference proteome</keyword>
<dbReference type="Pfam" id="PF02515">
    <property type="entry name" value="CoA_transf_3"/>
    <property type="match status" value="1"/>
</dbReference>